<dbReference type="RefSeq" id="WP_091185980.1">
    <property type="nucleotide sequence ID" value="NZ_FOMT01000002.1"/>
</dbReference>
<evidence type="ECO:0000313" key="7">
    <source>
        <dbReference type="EMBL" id="SFE24328.1"/>
    </source>
</evidence>
<sequence length="382" mass="42807">MLNKLKKIDWGIVAILLCLMAISTVLVRSATHNNPLYHNYDLKTVVFYIVGFCVAILATVFDYRILLKSWYVLYGIGIALLIAVFFFGANLNGASGWFKLPGGFLFQPAEFMKIIIIIGIAYIMGRRQGDRLTFIEDLLPIAAFAFLPFLLVMIQPDLGNAIIYIVIVLGMLWIGNVKYTHVLVGLTTVVAAIVLFVSLFTMFNTEIETYLKDHNKEHWYKRINTFLDPSQASSDDKHQSENAKIAIGSGGLSGDGYLKGDMINGKFIPYPYSDSIFVVIGEEFGFQGSAILLLLYFLLIYRMILIAFRCYDNRAAFIVIGIASMYVFQIFQNIGMMIGLMPITGITLPFISYGGTSLLLNMLCIGILFSINAHQEKYELAE</sequence>
<protein>
    <submittedName>
        <fullName evidence="7">Rod shape determining protein RodA</fullName>
    </submittedName>
</protein>
<organism evidence="7 8">
    <name type="scientific">Paenibacillus catalpae</name>
    <dbReference type="NCBI Taxonomy" id="1045775"/>
    <lineage>
        <taxon>Bacteria</taxon>
        <taxon>Bacillati</taxon>
        <taxon>Bacillota</taxon>
        <taxon>Bacilli</taxon>
        <taxon>Bacillales</taxon>
        <taxon>Paenibacillaceae</taxon>
        <taxon>Paenibacillus</taxon>
    </lineage>
</organism>
<evidence type="ECO:0000256" key="1">
    <source>
        <dbReference type="ARBA" id="ARBA00004141"/>
    </source>
</evidence>
<feature type="transmembrane region" description="Helical" evidence="6">
    <location>
        <begin position="158"/>
        <end position="175"/>
    </location>
</feature>
<keyword evidence="4 6" id="KW-1133">Transmembrane helix</keyword>
<name>A0A1I1YZC3_9BACL</name>
<dbReference type="Pfam" id="PF01098">
    <property type="entry name" value="FTSW_RODA_SPOVE"/>
    <property type="match status" value="1"/>
</dbReference>
<accession>A0A1I1YZC3</accession>
<evidence type="ECO:0000256" key="3">
    <source>
        <dbReference type="ARBA" id="ARBA00022960"/>
    </source>
</evidence>
<gene>
    <name evidence="7" type="ORF">SAMN05216378_2870</name>
</gene>
<evidence type="ECO:0000256" key="5">
    <source>
        <dbReference type="ARBA" id="ARBA00023136"/>
    </source>
</evidence>
<dbReference type="AlphaFoldDB" id="A0A1I1YZC3"/>
<feature type="transmembrane region" description="Helical" evidence="6">
    <location>
        <begin position="182"/>
        <end position="203"/>
    </location>
</feature>
<keyword evidence="3" id="KW-0133">Cell shape</keyword>
<proteinExistence type="predicted"/>
<feature type="transmembrane region" description="Helical" evidence="6">
    <location>
        <begin position="350"/>
        <end position="371"/>
    </location>
</feature>
<dbReference type="GO" id="GO:0015648">
    <property type="term" value="F:lipid-linked peptidoglycan transporter activity"/>
    <property type="evidence" value="ECO:0007669"/>
    <property type="project" value="TreeGrafter"/>
</dbReference>
<evidence type="ECO:0000313" key="8">
    <source>
        <dbReference type="Proteomes" id="UP000198855"/>
    </source>
</evidence>
<feature type="transmembrane region" description="Helical" evidence="6">
    <location>
        <begin position="70"/>
        <end position="92"/>
    </location>
</feature>
<feature type="transmembrane region" description="Helical" evidence="6">
    <location>
        <begin position="45"/>
        <end position="63"/>
    </location>
</feature>
<evidence type="ECO:0000256" key="6">
    <source>
        <dbReference type="SAM" id="Phobius"/>
    </source>
</evidence>
<evidence type="ECO:0000256" key="2">
    <source>
        <dbReference type="ARBA" id="ARBA00022692"/>
    </source>
</evidence>
<dbReference type="GO" id="GO:0032153">
    <property type="term" value="C:cell division site"/>
    <property type="evidence" value="ECO:0007669"/>
    <property type="project" value="TreeGrafter"/>
</dbReference>
<dbReference type="GO" id="GO:0005886">
    <property type="term" value="C:plasma membrane"/>
    <property type="evidence" value="ECO:0007669"/>
    <property type="project" value="TreeGrafter"/>
</dbReference>
<dbReference type="PANTHER" id="PTHR30474">
    <property type="entry name" value="CELL CYCLE PROTEIN"/>
    <property type="match status" value="1"/>
</dbReference>
<dbReference type="InterPro" id="IPR018365">
    <property type="entry name" value="Cell_cycle_FtsW-rel_CS"/>
</dbReference>
<dbReference type="OrthoDB" id="9812661at2"/>
<feature type="transmembrane region" description="Helical" evidence="6">
    <location>
        <begin position="284"/>
        <end position="304"/>
    </location>
</feature>
<dbReference type="PANTHER" id="PTHR30474:SF1">
    <property type="entry name" value="PEPTIDOGLYCAN GLYCOSYLTRANSFERASE MRDB"/>
    <property type="match status" value="1"/>
</dbReference>
<dbReference type="InterPro" id="IPR001182">
    <property type="entry name" value="FtsW/RodA"/>
</dbReference>
<keyword evidence="5 6" id="KW-0472">Membrane</keyword>
<dbReference type="Proteomes" id="UP000198855">
    <property type="component" value="Unassembled WGS sequence"/>
</dbReference>
<feature type="transmembrane region" description="Helical" evidence="6">
    <location>
        <begin position="132"/>
        <end position="152"/>
    </location>
</feature>
<comment type="subcellular location">
    <subcellularLocation>
        <location evidence="1">Membrane</location>
        <topology evidence="1">Multi-pass membrane protein</topology>
    </subcellularLocation>
</comment>
<dbReference type="GO" id="GO:0051301">
    <property type="term" value="P:cell division"/>
    <property type="evidence" value="ECO:0007669"/>
    <property type="project" value="InterPro"/>
</dbReference>
<dbReference type="GO" id="GO:0008360">
    <property type="term" value="P:regulation of cell shape"/>
    <property type="evidence" value="ECO:0007669"/>
    <property type="project" value="UniProtKB-KW"/>
</dbReference>
<dbReference type="STRING" id="1045775.SAMN05216378_2870"/>
<evidence type="ECO:0000256" key="4">
    <source>
        <dbReference type="ARBA" id="ARBA00022989"/>
    </source>
</evidence>
<feature type="transmembrane region" description="Helical" evidence="6">
    <location>
        <begin position="316"/>
        <end position="338"/>
    </location>
</feature>
<keyword evidence="8" id="KW-1185">Reference proteome</keyword>
<dbReference type="PROSITE" id="PS00428">
    <property type="entry name" value="FTSW_RODA_SPOVE"/>
    <property type="match status" value="1"/>
</dbReference>
<feature type="transmembrane region" description="Helical" evidence="6">
    <location>
        <begin position="104"/>
        <end position="125"/>
    </location>
</feature>
<reference evidence="8" key="1">
    <citation type="submission" date="2016-10" db="EMBL/GenBank/DDBJ databases">
        <authorList>
            <person name="Varghese N."/>
            <person name="Submissions S."/>
        </authorList>
    </citation>
    <scope>NUCLEOTIDE SEQUENCE [LARGE SCALE GENOMIC DNA]</scope>
    <source>
        <strain evidence="8">CGMCC 1.10784</strain>
    </source>
</reference>
<keyword evidence="2 6" id="KW-0812">Transmembrane</keyword>
<dbReference type="EMBL" id="FOMT01000002">
    <property type="protein sequence ID" value="SFE24328.1"/>
    <property type="molecule type" value="Genomic_DNA"/>
</dbReference>